<organism evidence="2 3">
    <name type="scientific">Orchesella dallaii</name>
    <dbReference type="NCBI Taxonomy" id="48710"/>
    <lineage>
        <taxon>Eukaryota</taxon>
        <taxon>Metazoa</taxon>
        <taxon>Ecdysozoa</taxon>
        <taxon>Arthropoda</taxon>
        <taxon>Hexapoda</taxon>
        <taxon>Collembola</taxon>
        <taxon>Entomobryomorpha</taxon>
        <taxon>Entomobryoidea</taxon>
        <taxon>Orchesellidae</taxon>
        <taxon>Orchesellinae</taxon>
        <taxon>Orchesella</taxon>
    </lineage>
</organism>
<sequence length="737" mass="85170">MLSQLYYRIHGFQIRWANIVCATPFIWNKATKTLHVTKKSQLLHSICMLLLFLYFCYAAIQTILHMANGQTTDFSFFFLYSITICCAVTLIASYPALARPEEFAATMNNFYRYMDGVKREYMPTFNSEDCLVNKLFNGIFMGISIACPLCGFLVSCHYILFYDWPVYLTSIVPQQYRTWPVIILFGLLYFYGLQMVWAVVLTNSTYFMTTGFYNWLMLNEFLCSNNGRLNAQKTTSNFRDISVIQVYYRRFEMVQTKHVRLVCGTIIPLEAVLLNLAVFCNFCLIAYKHLLTPINIGILLVWSVGGTVFALVGFTYCGALYNKGVKVLGSMRKKDWGSARDNKLMKMFAKSCIPIQIGYGRMVSNPVGEHLVRYPIYLEQSHEDYTCNREKPTSPFKFIYLCYTAIQTILYMMNGQVVDFPFFFLYAVTICCVVTLIASYPALARPEEFAATLNNYHRYMDSMKREYMPTFNSEECLVNKLFNGILIAITVACPLCGLFVNCHYILFQDWSVYPISIVPQQYRTWPVIILFGLDYFYMLQTVWAVVLTNSTYFMTTGFYNWLMLNEFLCSNGRLNAQKRMSKFRDISVIQLNYRKFEMLQIKHLRLVCGTIIPLERVILNLALFCNFCLIAYKPLLAPINTGILLVWSVGGTVFALIGLTYCGALYNKGVKVLGSIKKKDWGSARNNKLIKMFVKSCIPIQIGYGRMYVLRKVNVLKFLRSLTRGTIRVLLMWKKQT</sequence>
<accession>A0ABP1S058</accession>
<comment type="caution">
    <text evidence="2">The sequence shown here is derived from an EMBL/GenBank/DDBJ whole genome shotgun (WGS) entry which is preliminary data.</text>
</comment>
<keyword evidence="1" id="KW-0472">Membrane</keyword>
<feature type="transmembrane region" description="Helical" evidence="1">
    <location>
        <begin position="644"/>
        <end position="666"/>
    </location>
</feature>
<keyword evidence="1" id="KW-0812">Transmembrane</keyword>
<dbReference type="Proteomes" id="UP001642540">
    <property type="component" value="Unassembled WGS sequence"/>
</dbReference>
<feature type="transmembrane region" description="Helical" evidence="1">
    <location>
        <begin position="76"/>
        <end position="97"/>
    </location>
</feature>
<name>A0ABP1S058_9HEXA</name>
<keyword evidence="1" id="KW-1133">Transmembrane helix</keyword>
<evidence type="ECO:0000313" key="3">
    <source>
        <dbReference type="Proteomes" id="UP001642540"/>
    </source>
</evidence>
<protein>
    <submittedName>
        <fullName evidence="2">Uncharacterized protein</fullName>
    </submittedName>
</protein>
<keyword evidence="3" id="KW-1185">Reference proteome</keyword>
<feature type="transmembrane region" description="Helical" evidence="1">
    <location>
        <begin position="181"/>
        <end position="201"/>
    </location>
</feature>
<evidence type="ECO:0000256" key="1">
    <source>
        <dbReference type="SAM" id="Phobius"/>
    </source>
</evidence>
<feature type="transmembrane region" description="Helical" evidence="1">
    <location>
        <begin position="527"/>
        <end position="547"/>
    </location>
</feature>
<feature type="transmembrane region" description="Helical" evidence="1">
    <location>
        <begin position="423"/>
        <end position="443"/>
    </location>
</feature>
<proteinExistence type="predicted"/>
<gene>
    <name evidence="2" type="ORF">ODALV1_LOCUS28148</name>
</gene>
<feature type="transmembrane region" description="Helical" evidence="1">
    <location>
        <begin position="259"/>
        <end position="287"/>
    </location>
</feature>
<feature type="transmembrane region" description="Helical" evidence="1">
    <location>
        <begin position="481"/>
        <end position="507"/>
    </location>
</feature>
<feature type="transmembrane region" description="Helical" evidence="1">
    <location>
        <begin position="604"/>
        <end position="632"/>
    </location>
</feature>
<dbReference type="EMBL" id="CAXLJM020000133">
    <property type="protein sequence ID" value="CAL8140111.1"/>
    <property type="molecule type" value="Genomic_DNA"/>
</dbReference>
<feature type="transmembrane region" description="Helical" evidence="1">
    <location>
        <begin position="42"/>
        <end position="64"/>
    </location>
</feature>
<evidence type="ECO:0000313" key="2">
    <source>
        <dbReference type="EMBL" id="CAL8140111.1"/>
    </source>
</evidence>
<feature type="transmembrane region" description="Helical" evidence="1">
    <location>
        <begin position="135"/>
        <end position="161"/>
    </location>
</feature>
<feature type="transmembrane region" description="Helical" evidence="1">
    <location>
        <begin position="398"/>
        <end position="417"/>
    </location>
</feature>
<feature type="transmembrane region" description="Helical" evidence="1">
    <location>
        <begin position="299"/>
        <end position="321"/>
    </location>
</feature>
<reference evidence="2 3" key="1">
    <citation type="submission" date="2024-08" db="EMBL/GenBank/DDBJ databases">
        <authorList>
            <person name="Cucini C."/>
            <person name="Frati F."/>
        </authorList>
    </citation>
    <scope>NUCLEOTIDE SEQUENCE [LARGE SCALE GENOMIC DNA]</scope>
</reference>